<protein>
    <recommendedName>
        <fullName evidence="4">DUF3618 domain-containing protein</fullName>
    </recommendedName>
</protein>
<evidence type="ECO:0000313" key="3">
    <source>
        <dbReference type="Proteomes" id="UP000597656"/>
    </source>
</evidence>
<organism evidence="2 3">
    <name type="scientific">Lentzea pudingi</name>
    <dbReference type="NCBI Taxonomy" id="1789439"/>
    <lineage>
        <taxon>Bacteria</taxon>
        <taxon>Bacillati</taxon>
        <taxon>Actinomycetota</taxon>
        <taxon>Actinomycetes</taxon>
        <taxon>Pseudonocardiales</taxon>
        <taxon>Pseudonocardiaceae</taxon>
        <taxon>Lentzea</taxon>
    </lineage>
</organism>
<gene>
    <name evidence="2" type="ORF">GCM10011609_09040</name>
</gene>
<keyword evidence="3" id="KW-1185">Reference proteome</keyword>
<proteinExistence type="predicted"/>
<feature type="compositionally biased region" description="Basic and acidic residues" evidence="1">
    <location>
        <begin position="41"/>
        <end position="50"/>
    </location>
</feature>
<evidence type="ECO:0000256" key="1">
    <source>
        <dbReference type="SAM" id="MobiDB-lite"/>
    </source>
</evidence>
<accession>A0ABQ2HDJ6</accession>
<feature type="region of interest" description="Disordered" evidence="1">
    <location>
        <begin position="1"/>
        <end position="80"/>
    </location>
</feature>
<dbReference type="RefSeq" id="WP_189153233.1">
    <property type="nucleotide sequence ID" value="NZ_BMNC01000001.1"/>
</dbReference>
<reference evidence="3" key="1">
    <citation type="journal article" date="2019" name="Int. J. Syst. Evol. Microbiol.">
        <title>The Global Catalogue of Microorganisms (GCM) 10K type strain sequencing project: providing services to taxonomists for standard genome sequencing and annotation.</title>
        <authorList>
            <consortium name="The Broad Institute Genomics Platform"/>
            <consortium name="The Broad Institute Genome Sequencing Center for Infectious Disease"/>
            <person name="Wu L."/>
            <person name="Ma J."/>
        </authorList>
    </citation>
    <scope>NUCLEOTIDE SEQUENCE [LARGE SCALE GENOMIC DNA]</scope>
    <source>
        <strain evidence="3">CGMCC 4.7319</strain>
    </source>
</reference>
<evidence type="ECO:0008006" key="4">
    <source>
        <dbReference type="Google" id="ProtNLM"/>
    </source>
</evidence>
<sequence length="216" mass="21724">MSDKNVPAGANELRAEVGRPRREQGGTVEPPAGTTNGARRVKPEAREGADTVKQPAMPAKKAATGMVSGDASKAGEKPGEAGAVAEKVGVAAEQAREKAAVAAAQVSDKATQVGQKAGAVAGQVSEKATQVGQKAGAVAGQVSEKATVIAGQVGDRAGVVATQVGVTVLEAVEGLPEPVQQRVEQGVRQARQHPAVVAAGAAAVALLLWKLLRRGR</sequence>
<dbReference type="Proteomes" id="UP000597656">
    <property type="component" value="Unassembled WGS sequence"/>
</dbReference>
<dbReference type="EMBL" id="BMNC01000001">
    <property type="protein sequence ID" value="GGM75290.1"/>
    <property type="molecule type" value="Genomic_DNA"/>
</dbReference>
<name>A0ABQ2HDJ6_9PSEU</name>
<feature type="compositionally biased region" description="Basic and acidic residues" evidence="1">
    <location>
        <begin position="13"/>
        <end position="24"/>
    </location>
</feature>
<comment type="caution">
    <text evidence="2">The sequence shown here is derived from an EMBL/GenBank/DDBJ whole genome shotgun (WGS) entry which is preliminary data.</text>
</comment>
<evidence type="ECO:0000313" key="2">
    <source>
        <dbReference type="EMBL" id="GGM75290.1"/>
    </source>
</evidence>